<protein>
    <submittedName>
        <fullName evidence="2">Uncharacterized protein</fullName>
    </submittedName>
</protein>
<dbReference type="EMBL" id="PKPP01007217">
    <property type="protein sequence ID" value="PWA54034.1"/>
    <property type="molecule type" value="Genomic_DNA"/>
</dbReference>
<feature type="region of interest" description="Disordered" evidence="1">
    <location>
        <begin position="67"/>
        <end position="97"/>
    </location>
</feature>
<proteinExistence type="predicted"/>
<sequence length="97" mass="10651">MTEAYIRTSQRMSSVKDMAFAPRRTTTGAGFCSVRYADASHQGSPALLLIFLCCFWDFFSLWGNVKSEKGKQSPQGNKGGKVCCSQGDFTHASSRRG</sequence>
<feature type="compositionally biased region" description="Polar residues" evidence="1">
    <location>
        <begin position="87"/>
        <end position="97"/>
    </location>
</feature>
<accession>A0A2U1LYJ2</accession>
<name>A0A2U1LYJ2_ARTAN</name>
<gene>
    <name evidence="2" type="ORF">CTI12_AA438970</name>
</gene>
<keyword evidence="3" id="KW-1185">Reference proteome</keyword>
<dbReference type="Proteomes" id="UP000245207">
    <property type="component" value="Unassembled WGS sequence"/>
</dbReference>
<dbReference type="AlphaFoldDB" id="A0A2U1LYJ2"/>
<evidence type="ECO:0000313" key="2">
    <source>
        <dbReference type="EMBL" id="PWA54034.1"/>
    </source>
</evidence>
<organism evidence="2 3">
    <name type="scientific">Artemisia annua</name>
    <name type="common">Sweet wormwood</name>
    <dbReference type="NCBI Taxonomy" id="35608"/>
    <lineage>
        <taxon>Eukaryota</taxon>
        <taxon>Viridiplantae</taxon>
        <taxon>Streptophyta</taxon>
        <taxon>Embryophyta</taxon>
        <taxon>Tracheophyta</taxon>
        <taxon>Spermatophyta</taxon>
        <taxon>Magnoliopsida</taxon>
        <taxon>eudicotyledons</taxon>
        <taxon>Gunneridae</taxon>
        <taxon>Pentapetalae</taxon>
        <taxon>asterids</taxon>
        <taxon>campanulids</taxon>
        <taxon>Asterales</taxon>
        <taxon>Asteraceae</taxon>
        <taxon>Asteroideae</taxon>
        <taxon>Anthemideae</taxon>
        <taxon>Artemisiinae</taxon>
        <taxon>Artemisia</taxon>
    </lineage>
</organism>
<evidence type="ECO:0000256" key="1">
    <source>
        <dbReference type="SAM" id="MobiDB-lite"/>
    </source>
</evidence>
<comment type="caution">
    <text evidence="2">The sequence shown here is derived from an EMBL/GenBank/DDBJ whole genome shotgun (WGS) entry which is preliminary data.</text>
</comment>
<reference evidence="2 3" key="1">
    <citation type="journal article" date="2018" name="Mol. Plant">
        <title>The genome of Artemisia annua provides insight into the evolution of Asteraceae family and artemisinin biosynthesis.</title>
        <authorList>
            <person name="Shen Q."/>
            <person name="Zhang L."/>
            <person name="Liao Z."/>
            <person name="Wang S."/>
            <person name="Yan T."/>
            <person name="Shi P."/>
            <person name="Liu M."/>
            <person name="Fu X."/>
            <person name="Pan Q."/>
            <person name="Wang Y."/>
            <person name="Lv Z."/>
            <person name="Lu X."/>
            <person name="Zhang F."/>
            <person name="Jiang W."/>
            <person name="Ma Y."/>
            <person name="Chen M."/>
            <person name="Hao X."/>
            <person name="Li L."/>
            <person name="Tang Y."/>
            <person name="Lv G."/>
            <person name="Zhou Y."/>
            <person name="Sun X."/>
            <person name="Brodelius P.E."/>
            <person name="Rose J.K.C."/>
            <person name="Tang K."/>
        </authorList>
    </citation>
    <scope>NUCLEOTIDE SEQUENCE [LARGE SCALE GENOMIC DNA]</scope>
    <source>
        <strain evidence="3">cv. Huhao1</strain>
        <tissue evidence="2">Leaf</tissue>
    </source>
</reference>
<evidence type="ECO:0000313" key="3">
    <source>
        <dbReference type="Proteomes" id="UP000245207"/>
    </source>
</evidence>